<sequence>MAKEMRDERRFNIIDYIKAIWSRRYLVLFIAILVTFGAVAATLMMTTKYRATTAIMVPQATGPTPGFVSTGVDVLMSMVGFGEISALDTETYVMTSLRNLESVADELNLYVDRRKIPKDEYGENVVGPISINKLNSAGEYTIRFVNNSGDYNVYYNDDEYVGSGKIGERYTGGGLKFVVTGDFKKGDEIEFSVWDKFALLEYLGNVAITTKNPGPRIIEITADWTDRITAKNILKLVLEKYLKLTSEYEFSSMEESLAILGEEIEEVNREMEQIQDELVEYQKEHKTLYYGDAISEVVATLSELTGQRIALEIQRDLSNRYFTLLVEDKIDVTDIPFGVSIPLVSDDPTLASLKTQVDTASTELARMKSIYTEKHPSVKNKERELKNLKERFYEMVLSNIKSRLVGINSQISSYEKTFAEITSKMPKEQMEMARLTKRLTELQSVYTVLVTEYERQKIEEIQQRPVEKQIRYLHKPYAYEDPVSPNKKFNLLVGFLFGIFLGCLVAFVALFFDTSDFERRHRILYKLIVLPDRVGKFFEKVIFRR</sequence>
<feature type="domain" description="Polysaccharide chain length determinant N-terminal" evidence="8">
    <location>
        <begin position="11"/>
        <end position="107"/>
    </location>
</feature>
<dbReference type="Pfam" id="PF02706">
    <property type="entry name" value="Wzz"/>
    <property type="match status" value="1"/>
</dbReference>
<dbReference type="AlphaFoldDB" id="A0A1W9S0Q7"/>
<keyword evidence="2" id="KW-1003">Cell membrane</keyword>
<evidence type="ECO:0000256" key="6">
    <source>
        <dbReference type="SAM" id="Coils"/>
    </source>
</evidence>
<protein>
    <recommendedName>
        <fullName evidence="8">Polysaccharide chain length determinant N-terminal domain-containing protein</fullName>
    </recommendedName>
</protein>
<dbReference type="PANTHER" id="PTHR32309">
    <property type="entry name" value="TYROSINE-PROTEIN KINASE"/>
    <property type="match status" value="1"/>
</dbReference>
<evidence type="ECO:0000256" key="1">
    <source>
        <dbReference type="ARBA" id="ARBA00004651"/>
    </source>
</evidence>
<gene>
    <name evidence="9" type="ORF">B6D57_03195</name>
</gene>
<feature type="coiled-coil region" evidence="6">
    <location>
        <begin position="250"/>
        <end position="284"/>
    </location>
</feature>
<dbReference type="GO" id="GO:0005886">
    <property type="term" value="C:plasma membrane"/>
    <property type="evidence" value="ECO:0007669"/>
    <property type="project" value="UniProtKB-SubCell"/>
</dbReference>
<feature type="transmembrane region" description="Helical" evidence="7">
    <location>
        <begin position="25"/>
        <end position="45"/>
    </location>
</feature>
<keyword evidence="3 7" id="KW-0812">Transmembrane</keyword>
<evidence type="ECO:0000313" key="9">
    <source>
        <dbReference type="EMBL" id="OQX90429.1"/>
    </source>
</evidence>
<dbReference type="EMBL" id="NATQ01000055">
    <property type="protein sequence ID" value="OQX90429.1"/>
    <property type="molecule type" value="Genomic_DNA"/>
</dbReference>
<dbReference type="Proteomes" id="UP000192611">
    <property type="component" value="Unassembled WGS sequence"/>
</dbReference>
<comment type="caution">
    <text evidence="9">The sequence shown here is derived from an EMBL/GenBank/DDBJ whole genome shotgun (WGS) entry which is preliminary data.</text>
</comment>
<comment type="subcellular location">
    <subcellularLocation>
        <location evidence="1">Cell membrane</location>
        <topology evidence="1">Multi-pass membrane protein</topology>
    </subcellularLocation>
</comment>
<dbReference type="InterPro" id="IPR050445">
    <property type="entry name" value="Bact_polysacc_biosynth/exp"/>
</dbReference>
<evidence type="ECO:0000256" key="7">
    <source>
        <dbReference type="SAM" id="Phobius"/>
    </source>
</evidence>
<evidence type="ECO:0000259" key="8">
    <source>
        <dbReference type="Pfam" id="PF02706"/>
    </source>
</evidence>
<evidence type="ECO:0000256" key="2">
    <source>
        <dbReference type="ARBA" id="ARBA00022475"/>
    </source>
</evidence>
<proteinExistence type="predicted"/>
<keyword evidence="4 7" id="KW-1133">Transmembrane helix</keyword>
<dbReference type="GO" id="GO:0004713">
    <property type="term" value="F:protein tyrosine kinase activity"/>
    <property type="evidence" value="ECO:0007669"/>
    <property type="project" value="TreeGrafter"/>
</dbReference>
<evidence type="ECO:0000256" key="5">
    <source>
        <dbReference type="ARBA" id="ARBA00023136"/>
    </source>
</evidence>
<keyword evidence="5 7" id="KW-0472">Membrane</keyword>
<dbReference type="InterPro" id="IPR003856">
    <property type="entry name" value="LPS_length_determ_N"/>
</dbReference>
<evidence type="ECO:0000256" key="4">
    <source>
        <dbReference type="ARBA" id="ARBA00022989"/>
    </source>
</evidence>
<organism evidence="9 10">
    <name type="scientific">Candidatus Coatesbacteria bacterium 4484_99</name>
    <dbReference type="NCBI Taxonomy" id="1970774"/>
    <lineage>
        <taxon>Bacteria</taxon>
        <taxon>Candidatus Coatesiibacteriota</taxon>
    </lineage>
</organism>
<evidence type="ECO:0000313" key="10">
    <source>
        <dbReference type="Proteomes" id="UP000192611"/>
    </source>
</evidence>
<feature type="transmembrane region" description="Helical" evidence="7">
    <location>
        <begin position="491"/>
        <end position="512"/>
    </location>
</feature>
<reference evidence="10" key="1">
    <citation type="submission" date="2017-03" db="EMBL/GenBank/DDBJ databases">
        <title>Novel pathways for hydrocarbon cycling and metabolic interdependencies in hydrothermal sediment communities.</title>
        <authorList>
            <person name="Dombrowski N."/>
            <person name="Seitz K."/>
            <person name="Teske A."/>
            <person name="Baker B."/>
        </authorList>
    </citation>
    <scope>NUCLEOTIDE SEQUENCE [LARGE SCALE GENOMIC DNA]</scope>
</reference>
<evidence type="ECO:0000256" key="3">
    <source>
        <dbReference type="ARBA" id="ARBA00022692"/>
    </source>
</evidence>
<keyword evidence="6" id="KW-0175">Coiled coil</keyword>
<name>A0A1W9S0Q7_9BACT</name>
<dbReference type="PANTHER" id="PTHR32309:SF13">
    <property type="entry name" value="FERRIC ENTEROBACTIN TRANSPORT PROTEIN FEPE"/>
    <property type="match status" value="1"/>
</dbReference>
<accession>A0A1W9S0Q7</accession>